<dbReference type="SUPFAM" id="SSF51735">
    <property type="entry name" value="NAD(P)-binding Rossmann-fold domains"/>
    <property type="match status" value="1"/>
</dbReference>
<dbReference type="PROSITE" id="PS51257">
    <property type="entry name" value="PROKAR_LIPOPROTEIN"/>
    <property type="match status" value="1"/>
</dbReference>
<dbReference type="PIRSF" id="PIRSF000102">
    <property type="entry name" value="Lac_mal_DH"/>
    <property type="match status" value="1"/>
</dbReference>
<dbReference type="InterPro" id="IPR022383">
    <property type="entry name" value="Lactate/malate_DH_C"/>
</dbReference>
<dbReference type="Gene3D" id="3.40.50.720">
    <property type="entry name" value="NAD(P)-binding Rossmann-like Domain"/>
    <property type="match status" value="1"/>
</dbReference>
<proteinExistence type="inferred from homology"/>
<accession>A0A955RK97</accession>
<feature type="domain" description="Lactate/malate dehydrogenase C-terminal" evidence="9">
    <location>
        <begin position="146"/>
        <end position="297"/>
    </location>
</feature>
<keyword evidence="3 6" id="KW-0520">NAD</keyword>
<dbReference type="InterPro" id="IPR001236">
    <property type="entry name" value="Lactate/malate_DH_N"/>
</dbReference>
<dbReference type="PROSITE" id="PS00064">
    <property type="entry name" value="L_LDH"/>
    <property type="match status" value="1"/>
</dbReference>
<dbReference type="InterPro" id="IPR036291">
    <property type="entry name" value="NAD(P)-bd_dom_sf"/>
</dbReference>
<evidence type="ECO:0000256" key="5">
    <source>
        <dbReference type="PIRSR" id="PIRSR000102-2"/>
    </source>
</evidence>
<sequence>MKLSIIGAGNVGSSCAAIVTQMNSIDEIVLLDVKPGFAEAKAQDISELGVLLGSKTVVTGVTDKYECTKDSDVVVITSGIPRKDGMSRDDLLKTNAKIVKTVVKSVMKHSDPIIIVASNPVNSMTFIAQKFSKLGAFKVFGLAGLLDGTRFRREVANQLNCLVTEVEGTVIGEHGDTMVPILYPPKTMKEDVRSLTTAKTRSTGADLTRALGTSAYFGPGAALARMIQSIVKDENKVYSVCTYLEGEFGLSDVCLSVPCELGRDGINRIVEIKLSHEELRLLRKSSEKVSIQMKDALELLR</sequence>
<dbReference type="Pfam" id="PF00056">
    <property type="entry name" value="Ldh_1_N"/>
    <property type="match status" value="1"/>
</dbReference>
<evidence type="ECO:0000313" key="11">
    <source>
        <dbReference type="Proteomes" id="UP000754563"/>
    </source>
</evidence>
<reference evidence="10" key="2">
    <citation type="journal article" date="2021" name="Microbiome">
        <title>Successional dynamics and alternative stable states in a saline activated sludge microbial community over 9 years.</title>
        <authorList>
            <person name="Wang Y."/>
            <person name="Ye J."/>
            <person name="Ju F."/>
            <person name="Liu L."/>
            <person name="Boyd J.A."/>
            <person name="Deng Y."/>
            <person name="Parks D.H."/>
            <person name="Jiang X."/>
            <person name="Yin X."/>
            <person name="Woodcroft B.J."/>
            <person name="Tyson G.W."/>
            <person name="Hugenholtz P."/>
            <person name="Polz M.F."/>
            <person name="Zhang T."/>
        </authorList>
    </citation>
    <scope>NUCLEOTIDE SEQUENCE</scope>
    <source>
        <strain evidence="10">HKST-UBA11</strain>
    </source>
</reference>
<comment type="caution">
    <text evidence="10">The sequence shown here is derived from an EMBL/GenBank/DDBJ whole genome shotgun (WGS) entry which is preliminary data.</text>
</comment>
<dbReference type="SUPFAM" id="SSF56327">
    <property type="entry name" value="LDH C-terminal domain-like"/>
    <property type="match status" value="1"/>
</dbReference>
<evidence type="ECO:0000256" key="6">
    <source>
        <dbReference type="PIRSR" id="PIRSR000102-3"/>
    </source>
</evidence>
<dbReference type="GO" id="GO:0004459">
    <property type="term" value="F:L-lactate dehydrogenase (NAD+) activity"/>
    <property type="evidence" value="ECO:0007669"/>
    <property type="project" value="InterPro"/>
</dbReference>
<dbReference type="CDD" id="cd01339">
    <property type="entry name" value="LDH-like_MDH"/>
    <property type="match status" value="1"/>
</dbReference>
<dbReference type="EMBL" id="JAGQLH010000025">
    <property type="protein sequence ID" value="MCA9385540.1"/>
    <property type="molecule type" value="Genomic_DNA"/>
</dbReference>
<dbReference type="NCBIfam" id="NF004863">
    <property type="entry name" value="PRK06223.1"/>
    <property type="match status" value="1"/>
</dbReference>
<feature type="active site" description="Proton acceptor" evidence="4">
    <location>
        <position position="174"/>
    </location>
</feature>
<feature type="binding site" evidence="6">
    <location>
        <position position="95"/>
    </location>
    <ligand>
        <name>NAD(+)</name>
        <dbReference type="ChEBI" id="CHEBI:57540"/>
    </ligand>
</feature>
<dbReference type="Pfam" id="PF02866">
    <property type="entry name" value="Ldh_1_C"/>
    <property type="match status" value="1"/>
</dbReference>
<dbReference type="Proteomes" id="UP000754563">
    <property type="component" value="Unassembled WGS sequence"/>
</dbReference>
<evidence type="ECO:0000259" key="9">
    <source>
        <dbReference type="Pfam" id="PF02866"/>
    </source>
</evidence>
<feature type="binding site" evidence="5">
    <location>
        <position position="119"/>
    </location>
    <ligand>
        <name>substrate</name>
    </ligand>
</feature>
<feature type="binding site" evidence="5">
    <location>
        <position position="150"/>
    </location>
    <ligand>
        <name>substrate</name>
    </ligand>
</feature>
<protein>
    <submittedName>
        <fullName evidence="10">Malate dehydrogenase</fullName>
        <ecNumber evidence="10">1.1.1.37</ecNumber>
    </submittedName>
</protein>
<reference evidence="10" key="1">
    <citation type="submission" date="2020-04" db="EMBL/GenBank/DDBJ databases">
        <authorList>
            <person name="Zhang T."/>
        </authorList>
    </citation>
    <scope>NUCLEOTIDE SEQUENCE</scope>
    <source>
        <strain evidence="10">HKST-UBA11</strain>
    </source>
</reference>
<dbReference type="GO" id="GO:0006099">
    <property type="term" value="P:tricarboxylic acid cycle"/>
    <property type="evidence" value="ECO:0007669"/>
    <property type="project" value="UniProtKB-KW"/>
</dbReference>
<dbReference type="InterPro" id="IPR018177">
    <property type="entry name" value="L-lactate_DH_AS"/>
</dbReference>
<dbReference type="PRINTS" id="PR00086">
    <property type="entry name" value="LLDHDRGNASE"/>
</dbReference>
<dbReference type="InterPro" id="IPR001557">
    <property type="entry name" value="L-lactate/malate_DH"/>
</dbReference>
<evidence type="ECO:0000259" key="8">
    <source>
        <dbReference type="Pfam" id="PF00056"/>
    </source>
</evidence>
<evidence type="ECO:0000313" key="10">
    <source>
        <dbReference type="EMBL" id="MCA9385540.1"/>
    </source>
</evidence>
<evidence type="ECO:0000256" key="7">
    <source>
        <dbReference type="RuleBase" id="RU003369"/>
    </source>
</evidence>
<gene>
    <name evidence="10" type="ORF">KC717_02740</name>
</gene>
<organism evidence="10 11">
    <name type="scientific">Candidatus Dojkabacteria bacterium</name>
    <dbReference type="NCBI Taxonomy" id="2099670"/>
    <lineage>
        <taxon>Bacteria</taxon>
        <taxon>Candidatus Dojkabacteria</taxon>
    </lineage>
</organism>
<keyword evidence="1" id="KW-0816">Tricarboxylic acid cycle</keyword>
<keyword evidence="2 7" id="KW-0560">Oxidoreductase</keyword>
<name>A0A955RK97_9BACT</name>
<feature type="binding site" evidence="5">
    <location>
        <position position="88"/>
    </location>
    <ligand>
        <name>substrate</name>
    </ligand>
</feature>
<evidence type="ECO:0000256" key="3">
    <source>
        <dbReference type="ARBA" id="ARBA00023027"/>
    </source>
</evidence>
<dbReference type="AlphaFoldDB" id="A0A955RK97"/>
<dbReference type="Gene3D" id="3.90.110.10">
    <property type="entry name" value="Lactate dehydrogenase/glycoside hydrolase, family 4, C-terminal"/>
    <property type="match status" value="1"/>
</dbReference>
<dbReference type="InterPro" id="IPR011275">
    <property type="entry name" value="Malate_DH_type3"/>
</dbReference>
<evidence type="ECO:0000256" key="1">
    <source>
        <dbReference type="ARBA" id="ARBA00022532"/>
    </source>
</evidence>
<evidence type="ECO:0000256" key="2">
    <source>
        <dbReference type="ARBA" id="ARBA00023002"/>
    </source>
</evidence>
<dbReference type="GO" id="GO:0006089">
    <property type="term" value="P:lactate metabolic process"/>
    <property type="evidence" value="ECO:0007669"/>
    <property type="project" value="TreeGrafter"/>
</dbReference>
<dbReference type="PANTHER" id="PTHR43128:SF16">
    <property type="entry name" value="L-LACTATE DEHYDROGENASE"/>
    <property type="match status" value="1"/>
</dbReference>
<dbReference type="EC" id="1.1.1.37" evidence="10"/>
<comment type="similarity">
    <text evidence="7">Belongs to the LDH/MDH superfamily.</text>
</comment>
<feature type="binding site" evidence="5">
    <location>
        <position position="82"/>
    </location>
    <ligand>
        <name>substrate</name>
    </ligand>
</feature>
<evidence type="ECO:0000256" key="4">
    <source>
        <dbReference type="PIRSR" id="PIRSR000102-1"/>
    </source>
</evidence>
<feature type="binding site" evidence="6">
    <location>
        <begin position="7"/>
        <end position="12"/>
    </location>
    <ligand>
        <name>NAD(+)</name>
        <dbReference type="ChEBI" id="CHEBI:57540"/>
    </ligand>
</feature>
<dbReference type="PANTHER" id="PTHR43128">
    <property type="entry name" value="L-2-HYDROXYCARBOXYLATE DEHYDROGENASE (NAD(P)(+))"/>
    <property type="match status" value="1"/>
</dbReference>
<dbReference type="InterPro" id="IPR015955">
    <property type="entry name" value="Lactate_DH/Glyco_Ohase_4_C"/>
</dbReference>
<feature type="domain" description="Lactate/malate dehydrogenase N-terminal" evidence="8">
    <location>
        <begin position="1"/>
        <end position="141"/>
    </location>
</feature>
<feature type="binding site" evidence="6">
    <location>
        <position position="32"/>
    </location>
    <ligand>
        <name>NAD(+)</name>
        <dbReference type="ChEBI" id="CHEBI:57540"/>
    </ligand>
</feature>
<dbReference type="GO" id="GO:0030060">
    <property type="term" value="F:L-malate dehydrogenase (NAD+) activity"/>
    <property type="evidence" value="ECO:0007669"/>
    <property type="project" value="UniProtKB-EC"/>
</dbReference>